<evidence type="ECO:0000313" key="2">
    <source>
        <dbReference type="EMBL" id="PIZ34536.1"/>
    </source>
</evidence>
<dbReference type="InterPro" id="IPR008928">
    <property type="entry name" value="6-hairpin_glycosidase_sf"/>
</dbReference>
<dbReference type="EMBL" id="PFNG01000274">
    <property type="protein sequence ID" value="PIZ34536.1"/>
    <property type="molecule type" value="Genomic_DNA"/>
</dbReference>
<dbReference type="SUPFAM" id="SSF48208">
    <property type="entry name" value="Six-hairpin glycosidases"/>
    <property type="match status" value="1"/>
</dbReference>
<comment type="caution">
    <text evidence="2">The sequence shown here is derived from an EMBL/GenBank/DDBJ whole genome shotgun (WGS) entry which is preliminary data.</text>
</comment>
<dbReference type="InterPro" id="IPR032790">
    <property type="entry name" value="GDE_C"/>
</dbReference>
<dbReference type="AlphaFoldDB" id="A0A2M7T4U6"/>
<protein>
    <recommendedName>
        <fullName evidence="1">Glycogen debranching enzyme C-terminal domain-containing protein</fullName>
    </recommendedName>
</protein>
<evidence type="ECO:0000259" key="1">
    <source>
        <dbReference type="Pfam" id="PF06202"/>
    </source>
</evidence>
<feature type="domain" description="Glycogen debranching enzyme C-terminal" evidence="1">
    <location>
        <begin position="272"/>
        <end position="577"/>
    </location>
</feature>
<organism evidence="2 3">
    <name type="scientific">Candidatus Aquicultor secundus</name>
    <dbReference type="NCBI Taxonomy" id="1973895"/>
    <lineage>
        <taxon>Bacteria</taxon>
        <taxon>Bacillati</taxon>
        <taxon>Actinomycetota</taxon>
        <taxon>Candidatus Aquicultoria</taxon>
        <taxon>Candidatus Aquicultorales</taxon>
        <taxon>Candidatus Aquicultoraceae</taxon>
        <taxon>Candidatus Aquicultor</taxon>
    </lineage>
</organism>
<dbReference type="Gene3D" id="1.50.10.10">
    <property type="match status" value="1"/>
</dbReference>
<dbReference type="GO" id="GO:0005975">
    <property type="term" value="P:carbohydrate metabolic process"/>
    <property type="evidence" value="ECO:0007669"/>
    <property type="project" value="InterPro"/>
</dbReference>
<gene>
    <name evidence="2" type="ORF">COY37_11740</name>
</gene>
<dbReference type="InterPro" id="IPR012341">
    <property type="entry name" value="6hp_glycosidase-like_sf"/>
</dbReference>
<reference evidence="3" key="1">
    <citation type="submission" date="2017-09" db="EMBL/GenBank/DDBJ databases">
        <title>Depth-based differentiation of microbial function through sediment-hosted aquifers and enrichment of novel symbionts in the deep terrestrial subsurface.</title>
        <authorList>
            <person name="Probst A.J."/>
            <person name="Ladd B."/>
            <person name="Jarett J.K."/>
            <person name="Geller-Mcgrath D.E."/>
            <person name="Sieber C.M.K."/>
            <person name="Emerson J.B."/>
            <person name="Anantharaman K."/>
            <person name="Thomas B.C."/>
            <person name="Malmstrom R."/>
            <person name="Stieglmeier M."/>
            <person name="Klingl A."/>
            <person name="Woyke T."/>
            <person name="Ryan C.M."/>
            <person name="Banfield J.F."/>
        </authorList>
    </citation>
    <scope>NUCLEOTIDE SEQUENCE [LARGE SCALE GENOMIC DNA]</scope>
</reference>
<dbReference type="Proteomes" id="UP000230956">
    <property type="component" value="Unassembled WGS sequence"/>
</dbReference>
<accession>A0A2M7T4U6</accession>
<sequence length="606" mass="68393">MKISHISKDNAIAKHVEHAAAFILVNERKDFATFYTSPQSRYEGFFVAREGSFIKTVSRIGTRTIADKLDLYHNKGFAALHYSRSSESGKNGKSSESTEVYSVASGEPVLIYENLSEESMVVRLDIRDQFYIPEWGRYYDFQEDKKSVIVSYHDDRLVEPVFLAILHDGAFHPMGEWVPVEYERDRQRNSEPAVLYEYDLGEFSGKKLVFAFGETAAEALGRAHRYKNLSQAKVIVKSKVKPKLTGKKPDAAAKKLASECAHDALDSLFVKDSMLAGMPWFTKAWVRDELISLPAMPKAKARAMLAKYIHAEWEGDKLPVIFGGSNYCSDGIGLLCWAILFGRYLLDEEEKRLLGTNLVRSIEALEATENEYGFVPSGKRESWMDSIERDGYPIETQALYGQILQLAHLLTKNERYEEKRAALLKNIRTHYFVGGYLHDCLGDGTIRPNIFLAAFFAPEILSKAEWEKCFDKALPALWLEWGGLASVDARHECFCDVSTGEQDTSYHNGDSWFFVNNIAALILYNVNPTKYAKYTDAIYAASTWEILWDNFAGCPGEISSARTLESWGCGLQGFSAAAYVYLTQHLPVRKWALKGLFAPAAILLKK</sequence>
<dbReference type="Pfam" id="PF06202">
    <property type="entry name" value="GDE_C"/>
    <property type="match status" value="1"/>
</dbReference>
<name>A0A2M7T4U6_9ACTN</name>
<dbReference type="RefSeq" id="WP_286677867.1">
    <property type="nucleotide sequence ID" value="NZ_MNXI01000041.1"/>
</dbReference>
<evidence type="ECO:0000313" key="3">
    <source>
        <dbReference type="Proteomes" id="UP000230956"/>
    </source>
</evidence>
<proteinExistence type="predicted"/>